<evidence type="ECO:0000259" key="9">
    <source>
        <dbReference type="PROSITE" id="PS50011"/>
    </source>
</evidence>
<reference evidence="12" key="1">
    <citation type="submission" date="2010-05" db="EMBL/GenBank/DDBJ databases">
        <title>The genome sequence of Magnaporthe poae strain ATCC 64411.</title>
        <authorList>
            <person name="Ma L.-J."/>
            <person name="Dead R."/>
            <person name="Young S."/>
            <person name="Zeng Q."/>
            <person name="Koehrsen M."/>
            <person name="Alvarado L."/>
            <person name="Berlin A."/>
            <person name="Chapman S.B."/>
            <person name="Chen Z."/>
            <person name="Freedman E."/>
            <person name="Gellesch M."/>
            <person name="Goldberg J."/>
            <person name="Griggs A."/>
            <person name="Gujja S."/>
            <person name="Heilman E.R."/>
            <person name="Heiman D."/>
            <person name="Hepburn T."/>
            <person name="Howarth C."/>
            <person name="Jen D."/>
            <person name="Larson L."/>
            <person name="Mehta T."/>
            <person name="Neiman D."/>
            <person name="Pearson M."/>
            <person name="Roberts A."/>
            <person name="Saif S."/>
            <person name="Shea T."/>
            <person name="Shenoy N."/>
            <person name="Sisk P."/>
            <person name="Stolte C."/>
            <person name="Sykes S."/>
            <person name="Walk T."/>
            <person name="White J."/>
            <person name="Yandava C."/>
            <person name="Haas B."/>
            <person name="Nusbaum C."/>
            <person name="Birren B."/>
        </authorList>
    </citation>
    <scope>NUCLEOTIDE SEQUENCE [LARGE SCALE GENOMIC DNA]</scope>
    <source>
        <strain evidence="12">ATCC 64411 / 73-15</strain>
    </source>
</reference>
<gene>
    <name evidence="10" type="ORF">MAPG_07835</name>
</gene>
<dbReference type="InterPro" id="IPR000719">
    <property type="entry name" value="Prot_kinase_dom"/>
</dbReference>
<dbReference type="PANTHER" id="PTHR43671:SF13">
    <property type="entry name" value="SERINE_THREONINE-PROTEIN KINASE NEK2"/>
    <property type="match status" value="1"/>
</dbReference>
<feature type="compositionally biased region" description="Pro residues" evidence="8">
    <location>
        <begin position="586"/>
        <end position="618"/>
    </location>
</feature>
<dbReference type="PANTHER" id="PTHR43671">
    <property type="entry name" value="SERINE/THREONINE-PROTEIN KINASE NEK"/>
    <property type="match status" value="1"/>
</dbReference>
<reference evidence="11" key="4">
    <citation type="journal article" date="2015" name="G3 (Bethesda)">
        <title>Genome sequences of three phytopathogenic species of the Magnaporthaceae family of fungi.</title>
        <authorList>
            <person name="Okagaki L.H."/>
            <person name="Nunes C.C."/>
            <person name="Sailsbery J."/>
            <person name="Clay B."/>
            <person name="Brown D."/>
            <person name="John T."/>
            <person name="Oh Y."/>
            <person name="Young N."/>
            <person name="Fitzgerald M."/>
            <person name="Haas B.J."/>
            <person name="Zeng Q."/>
            <person name="Young S."/>
            <person name="Adiconis X."/>
            <person name="Fan L."/>
            <person name="Levin J.Z."/>
            <person name="Mitchell T.K."/>
            <person name="Okubara P.A."/>
            <person name="Farman M.L."/>
            <person name="Kohn L.M."/>
            <person name="Birren B."/>
            <person name="Ma L.-J."/>
            <person name="Dean R.A."/>
        </authorList>
    </citation>
    <scope>NUCLEOTIDE SEQUENCE</scope>
    <source>
        <strain evidence="11">ATCC 64411 / 73-15</strain>
    </source>
</reference>
<dbReference type="GO" id="GO:0005524">
    <property type="term" value="F:ATP binding"/>
    <property type="evidence" value="ECO:0007669"/>
    <property type="project" value="UniProtKB-UniRule"/>
</dbReference>
<dbReference type="EnsemblFungi" id="MAPG_07835T0">
    <property type="protein sequence ID" value="MAPG_07835T0"/>
    <property type="gene ID" value="MAPG_07835"/>
</dbReference>
<evidence type="ECO:0000313" key="10">
    <source>
        <dbReference type="EMBL" id="KLU88852.1"/>
    </source>
</evidence>
<keyword evidence="4 7" id="KW-0547">Nucleotide-binding</keyword>
<dbReference type="OMA" id="DSSENMI"/>
<reference evidence="11" key="5">
    <citation type="submission" date="2015-06" db="UniProtKB">
        <authorList>
            <consortium name="EnsemblFungi"/>
        </authorList>
    </citation>
    <scope>IDENTIFICATION</scope>
    <source>
        <strain evidence="11">ATCC 64411</strain>
    </source>
</reference>
<accession>A0A0C4E5R1</accession>
<keyword evidence="6 7" id="KW-0067">ATP-binding</keyword>
<name>A0A0C4E5R1_MAGP6</name>
<dbReference type="EMBL" id="ADBL01001901">
    <property type="status" value="NOT_ANNOTATED_CDS"/>
    <property type="molecule type" value="Genomic_DNA"/>
</dbReference>
<feature type="domain" description="Protein kinase" evidence="9">
    <location>
        <begin position="172"/>
        <end position="551"/>
    </location>
</feature>
<keyword evidence="12" id="KW-1185">Reference proteome</keyword>
<reference evidence="10" key="2">
    <citation type="submission" date="2010-05" db="EMBL/GenBank/DDBJ databases">
        <title>The Genome Sequence of Magnaporthe poae strain ATCC 64411.</title>
        <authorList>
            <consortium name="The Broad Institute Genome Sequencing Platform"/>
            <consortium name="Broad Institute Genome Sequencing Center for Infectious Disease"/>
            <person name="Ma L.-J."/>
            <person name="Dead R."/>
            <person name="Young S."/>
            <person name="Zeng Q."/>
            <person name="Koehrsen M."/>
            <person name="Alvarado L."/>
            <person name="Berlin A."/>
            <person name="Chapman S.B."/>
            <person name="Chen Z."/>
            <person name="Freedman E."/>
            <person name="Gellesch M."/>
            <person name="Goldberg J."/>
            <person name="Griggs A."/>
            <person name="Gujja S."/>
            <person name="Heilman E.R."/>
            <person name="Heiman D."/>
            <person name="Hepburn T."/>
            <person name="Howarth C."/>
            <person name="Jen D."/>
            <person name="Larson L."/>
            <person name="Mehta T."/>
            <person name="Neiman D."/>
            <person name="Pearson M."/>
            <person name="Roberts A."/>
            <person name="Saif S."/>
            <person name="Shea T."/>
            <person name="Shenoy N."/>
            <person name="Sisk P."/>
            <person name="Stolte C."/>
            <person name="Sykes S."/>
            <person name="Walk T."/>
            <person name="White J."/>
            <person name="Yandava C."/>
            <person name="Haas B."/>
            <person name="Nusbaum C."/>
            <person name="Birren B."/>
        </authorList>
    </citation>
    <scope>NUCLEOTIDE SEQUENCE</scope>
    <source>
        <strain evidence="10">ATCC 64411</strain>
    </source>
</reference>
<dbReference type="GO" id="GO:0004674">
    <property type="term" value="F:protein serine/threonine kinase activity"/>
    <property type="evidence" value="ECO:0007669"/>
    <property type="project" value="UniProtKB-EC"/>
</dbReference>
<reference evidence="10" key="3">
    <citation type="submission" date="2011-03" db="EMBL/GenBank/DDBJ databases">
        <title>Annotation of Magnaporthe poae ATCC 64411.</title>
        <authorList>
            <person name="Ma L.-J."/>
            <person name="Dead R."/>
            <person name="Young S.K."/>
            <person name="Zeng Q."/>
            <person name="Gargeya S."/>
            <person name="Fitzgerald M."/>
            <person name="Haas B."/>
            <person name="Abouelleil A."/>
            <person name="Alvarado L."/>
            <person name="Arachchi H.M."/>
            <person name="Berlin A."/>
            <person name="Brown A."/>
            <person name="Chapman S.B."/>
            <person name="Chen Z."/>
            <person name="Dunbar C."/>
            <person name="Freedman E."/>
            <person name="Gearin G."/>
            <person name="Gellesch M."/>
            <person name="Goldberg J."/>
            <person name="Griggs A."/>
            <person name="Gujja S."/>
            <person name="Heiman D."/>
            <person name="Howarth C."/>
            <person name="Larson L."/>
            <person name="Lui A."/>
            <person name="MacDonald P.J.P."/>
            <person name="Mehta T."/>
            <person name="Montmayeur A."/>
            <person name="Murphy C."/>
            <person name="Neiman D."/>
            <person name="Pearson M."/>
            <person name="Priest M."/>
            <person name="Roberts A."/>
            <person name="Saif S."/>
            <person name="Shea T."/>
            <person name="Shenoy N."/>
            <person name="Sisk P."/>
            <person name="Stolte C."/>
            <person name="Sykes S."/>
            <person name="Yandava C."/>
            <person name="Wortman J."/>
            <person name="Nusbaum C."/>
            <person name="Birren B."/>
        </authorList>
    </citation>
    <scope>NUCLEOTIDE SEQUENCE</scope>
    <source>
        <strain evidence="10">ATCC 64411</strain>
    </source>
</reference>
<dbReference type="InterPro" id="IPR017441">
    <property type="entry name" value="Protein_kinase_ATP_BS"/>
</dbReference>
<dbReference type="SUPFAM" id="SSF56112">
    <property type="entry name" value="Protein kinase-like (PK-like)"/>
    <property type="match status" value="1"/>
</dbReference>
<evidence type="ECO:0000256" key="5">
    <source>
        <dbReference type="ARBA" id="ARBA00022777"/>
    </source>
</evidence>
<dbReference type="Gene3D" id="1.10.510.10">
    <property type="entry name" value="Transferase(Phosphotransferase) domain 1"/>
    <property type="match status" value="1"/>
</dbReference>
<comment type="similarity">
    <text evidence="1">Belongs to the protein kinase superfamily. NEK Ser/Thr protein kinase family. NIMA subfamily.</text>
</comment>
<keyword evidence="5" id="KW-0418">Kinase</keyword>
<dbReference type="eggNOG" id="KOG0591">
    <property type="taxonomic scope" value="Eukaryota"/>
</dbReference>
<evidence type="ECO:0000313" key="12">
    <source>
        <dbReference type="Proteomes" id="UP000011715"/>
    </source>
</evidence>
<dbReference type="PROSITE" id="PS00107">
    <property type="entry name" value="PROTEIN_KINASE_ATP"/>
    <property type="match status" value="1"/>
</dbReference>
<evidence type="ECO:0000256" key="1">
    <source>
        <dbReference type="ARBA" id="ARBA00010886"/>
    </source>
</evidence>
<dbReference type="SMART" id="SM00220">
    <property type="entry name" value="S_TKc"/>
    <property type="match status" value="1"/>
</dbReference>
<evidence type="ECO:0000313" key="11">
    <source>
        <dbReference type="EnsemblFungi" id="MAPG_07835T0"/>
    </source>
</evidence>
<evidence type="ECO:0000256" key="3">
    <source>
        <dbReference type="ARBA" id="ARBA00022679"/>
    </source>
</evidence>
<dbReference type="EMBL" id="GL876972">
    <property type="protein sequence ID" value="KLU88852.1"/>
    <property type="molecule type" value="Genomic_DNA"/>
</dbReference>
<dbReference type="InterPro" id="IPR050660">
    <property type="entry name" value="NEK_Ser/Thr_kinase"/>
</dbReference>
<dbReference type="GO" id="GO:0050793">
    <property type="term" value="P:regulation of developmental process"/>
    <property type="evidence" value="ECO:0007669"/>
    <property type="project" value="UniProtKB-ARBA"/>
</dbReference>
<protein>
    <recommendedName>
        <fullName evidence="2">non-specific serine/threonine protein kinase</fullName>
        <ecNumber evidence="2">2.7.11.1</ecNumber>
    </recommendedName>
</protein>
<dbReference type="AlphaFoldDB" id="A0A0C4E5R1"/>
<dbReference type="OrthoDB" id="4062651at2759"/>
<feature type="region of interest" description="Disordered" evidence="8">
    <location>
        <begin position="581"/>
        <end position="618"/>
    </location>
</feature>
<dbReference type="STRING" id="644358.A0A0C4E5R1"/>
<evidence type="ECO:0000256" key="7">
    <source>
        <dbReference type="PROSITE-ProRule" id="PRU10141"/>
    </source>
</evidence>
<evidence type="ECO:0000256" key="8">
    <source>
        <dbReference type="SAM" id="MobiDB-lite"/>
    </source>
</evidence>
<sequence>MHFKAMAAQLAANPPVPPALLARFMGQPAAPAPGGPALPARPTQVQVTGAAGAQLPLNPQIDPKLLEEMQKKSDFFYEYRRGRGYAWDAEARRHIWSQLVIPVAKNYPTTPDLTAAFSYMTQVTAHKDQGAQNFFVNLGERRLKEKNKAVAVKPNVRKVINEHSGDLLAAGARFVRLLGAGGHGAACLYEITNQRTGTTKRIVVKISLRGDDMKSEKKVLGWLKHSRHITQLTSIAEVHEMLGHEVLGFPNQQPKLQGMPLDADTVMAVARVDAAQSLLIQIFSNRGALDRMVSILAYMRIPARDKFCWRLLECLVRGCIALWSPVRRQGLARGRPVPLSAGLLTEQLPPMDENMLLNLVHFDLDVYNIFLTDDDQHPVMPMAQIGDFGTTRNMHSDHYRMQDIYMWGLRHTGKRGFITPEQFAEEWDHFYRNPWTEAGRPSYKFKPIFGQVAGNYGMWTNIWSIGLTMWIIITQRAPLHPPVPREIPILPNMEADPNGVGRNTFWTYGYPLDQPGQSQIGDELRHLVLRMMAHDPYDRPSLKELLGAAEAGCALEDDDDPSREQTDLETDKNIANFFRHYFGQIDPPPSDPVIPDPAKPLASPPPVPAPVWHMPPPP</sequence>
<evidence type="ECO:0000256" key="6">
    <source>
        <dbReference type="ARBA" id="ARBA00022840"/>
    </source>
</evidence>
<evidence type="ECO:0000256" key="2">
    <source>
        <dbReference type="ARBA" id="ARBA00012513"/>
    </source>
</evidence>
<keyword evidence="3" id="KW-0808">Transferase</keyword>
<dbReference type="EC" id="2.7.11.1" evidence="2"/>
<proteinExistence type="inferred from homology"/>
<feature type="binding site" evidence="7">
    <location>
        <position position="205"/>
    </location>
    <ligand>
        <name>ATP</name>
        <dbReference type="ChEBI" id="CHEBI:30616"/>
    </ligand>
</feature>
<organism evidence="11 12">
    <name type="scientific">Magnaporthiopsis poae (strain ATCC 64411 / 73-15)</name>
    <name type="common">Kentucky bluegrass fungus</name>
    <name type="synonym">Magnaporthe poae</name>
    <dbReference type="NCBI Taxonomy" id="644358"/>
    <lineage>
        <taxon>Eukaryota</taxon>
        <taxon>Fungi</taxon>
        <taxon>Dikarya</taxon>
        <taxon>Ascomycota</taxon>
        <taxon>Pezizomycotina</taxon>
        <taxon>Sordariomycetes</taxon>
        <taxon>Sordariomycetidae</taxon>
        <taxon>Magnaporthales</taxon>
        <taxon>Magnaporthaceae</taxon>
        <taxon>Magnaporthiopsis</taxon>
    </lineage>
</organism>
<evidence type="ECO:0000256" key="4">
    <source>
        <dbReference type="ARBA" id="ARBA00022741"/>
    </source>
</evidence>
<dbReference type="VEuPathDB" id="FungiDB:MAPG_07835"/>
<dbReference type="PROSITE" id="PS50011">
    <property type="entry name" value="PROTEIN_KINASE_DOM"/>
    <property type="match status" value="1"/>
</dbReference>
<dbReference type="InterPro" id="IPR011009">
    <property type="entry name" value="Kinase-like_dom_sf"/>
</dbReference>
<dbReference type="Proteomes" id="UP000011715">
    <property type="component" value="Unassembled WGS sequence"/>
</dbReference>